<dbReference type="PANTHER" id="PTHR35891:SF2">
    <property type="entry name" value="THIOL:DISULFIDE INTERCHANGE PROTEIN DSBA"/>
    <property type="match status" value="1"/>
</dbReference>
<keyword evidence="3 5" id="KW-1015">Disulfide bond</keyword>
<comment type="caution">
    <text evidence="8">The sequence shown here is derived from an EMBL/GenBank/DDBJ whole genome shotgun (WGS) entry which is preliminary data.</text>
</comment>
<keyword evidence="4" id="KW-0676">Redox-active center</keyword>
<comment type="similarity">
    <text evidence="1">Belongs to the thioredoxin family. DsbA subfamily.</text>
</comment>
<evidence type="ECO:0000256" key="3">
    <source>
        <dbReference type="ARBA" id="ARBA00023157"/>
    </source>
</evidence>
<dbReference type="Pfam" id="PF01323">
    <property type="entry name" value="DSBA"/>
    <property type="match status" value="1"/>
</dbReference>
<dbReference type="InterPro" id="IPR036249">
    <property type="entry name" value="Thioredoxin-like_sf"/>
</dbReference>
<dbReference type="InterPro" id="IPR023205">
    <property type="entry name" value="DsbA/DsbL"/>
</dbReference>
<dbReference type="InterPro" id="IPR050824">
    <property type="entry name" value="Thiol_disulfide_DsbA"/>
</dbReference>
<reference evidence="8 9" key="1">
    <citation type="journal article" date="2018" name="Microbiome">
        <title>Fine metagenomic profile of the Mediterranean stratified and mixed water columns revealed by assembly and recruitment.</title>
        <authorList>
            <person name="Haro-Moreno J.M."/>
            <person name="Lopez-Perez M."/>
            <person name="De La Torre J.R."/>
            <person name="Picazo A."/>
            <person name="Camacho A."/>
            <person name="Rodriguez-Valera F."/>
        </authorList>
    </citation>
    <scope>NUCLEOTIDE SEQUENCE [LARGE SCALE GENOMIC DNA]</scope>
    <source>
        <strain evidence="8">MED-G82</strain>
    </source>
</reference>
<evidence type="ECO:0000256" key="5">
    <source>
        <dbReference type="PIRNR" id="PIRNR001488"/>
    </source>
</evidence>
<accession>A0A368BZ67</accession>
<dbReference type="GO" id="GO:0042597">
    <property type="term" value="C:periplasmic space"/>
    <property type="evidence" value="ECO:0007669"/>
    <property type="project" value="UniProtKB-SubCell"/>
</dbReference>
<dbReference type="EMBL" id="QOPE01000006">
    <property type="protein sequence ID" value="RCL42167.1"/>
    <property type="molecule type" value="Genomic_DNA"/>
</dbReference>
<evidence type="ECO:0000313" key="9">
    <source>
        <dbReference type="Proteomes" id="UP000253307"/>
    </source>
</evidence>
<feature type="disulfide bond" description="Redox-active" evidence="6">
    <location>
        <begin position="55"/>
        <end position="58"/>
    </location>
</feature>
<dbReference type="Gene3D" id="3.40.30.10">
    <property type="entry name" value="Glutaredoxin"/>
    <property type="match status" value="1"/>
</dbReference>
<dbReference type="InterPro" id="IPR001853">
    <property type="entry name" value="DSBA-like_thioredoxin_dom"/>
</dbReference>
<gene>
    <name evidence="8" type="ORF">DBW96_01320</name>
</gene>
<proteinExistence type="inferred from homology"/>
<evidence type="ECO:0000256" key="1">
    <source>
        <dbReference type="ARBA" id="ARBA00005791"/>
    </source>
</evidence>
<sequence>MKNLFILPISILALIYSVNVFPQYQAGRDFQKIPNPLPIKKDGKVEVIEVFWYGCPACYSLEPFVNKWKKDLDQDVKFTKVPIGWNQLHAKLYYTIEALKLGDTAHSAVFTAIHKEGNRLSSEKSILAFLSKIGVQEDEAFKQMNSFSVNQKVKRSIELSRRLKVPAVPIMYVDGKYLVQVKRSTGEMFKTVDYLINIEKSNS</sequence>
<dbReference type="PIRSF" id="PIRSF001488">
    <property type="entry name" value="Tdi_protein"/>
    <property type="match status" value="1"/>
</dbReference>
<dbReference type="PROSITE" id="PS00194">
    <property type="entry name" value="THIOREDOXIN_1"/>
    <property type="match status" value="1"/>
</dbReference>
<evidence type="ECO:0000259" key="7">
    <source>
        <dbReference type="Pfam" id="PF01323"/>
    </source>
</evidence>
<keyword evidence="5" id="KW-0574">Periplasm</keyword>
<dbReference type="AlphaFoldDB" id="A0A368BZ67"/>
<evidence type="ECO:0000313" key="8">
    <source>
        <dbReference type="EMBL" id="RCL42167.1"/>
    </source>
</evidence>
<evidence type="ECO:0000256" key="6">
    <source>
        <dbReference type="PIRSR" id="PIRSR001488-1"/>
    </source>
</evidence>
<name>A0A368BZ67_9GAMM</name>
<dbReference type="PANTHER" id="PTHR35891">
    <property type="entry name" value="THIOL:DISULFIDE INTERCHANGE PROTEIN DSBA"/>
    <property type="match status" value="1"/>
</dbReference>
<evidence type="ECO:0000256" key="2">
    <source>
        <dbReference type="ARBA" id="ARBA00022729"/>
    </source>
</evidence>
<dbReference type="Proteomes" id="UP000253307">
    <property type="component" value="Unassembled WGS sequence"/>
</dbReference>
<keyword evidence="2" id="KW-0732">Signal</keyword>
<feature type="domain" description="DSBA-like thioredoxin" evidence="7">
    <location>
        <begin position="72"/>
        <end position="179"/>
    </location>
</feature>
<dbReference type="CDD" id="cd03019">
    <property type="entry name" value="DsbA_DsbA"/>
    <property type="match status" value="1"/>
</dbReference>
<comment type="subcellular location">
    <subcellularLocation>
        <location evidence="5">Periplasm</location>
    </subcellularLocation>
</comment>
<dbReference type="SUPFAM" id="SSF52833">
    <property type="entry name" value="Thioredoxin-like"/>
    <property type="match status" value="1"/>
</dbReference>
<evidence type="ECO:0000256" key="4">
    <source>
        <dbReference type="ARBA" id="ARBA00023284"/>
    </source>
</evidence>
<dbReference type="InterPro" id="IPR017937">
    <property type="entry name" value="Thioredoxin_CS"/>
</dbReference>
<protein>
    <recommendedName>
        <fullName evidence="5">Thiol:disulfide interchange protein</fullName>
    </recommendedName>
</protein>
<organism evidence="8 9">
    <name type="scientific">SAR86 cluster bacterium</name>
    <dbReference type="NCBI Taxonomy" id="2030880"/>
    <lineage>
        <taxon>Bacteria</taxon>
        <taxon>Pseudomonadati</taxon>
        <taxon>Pseudomonadota</taxon>
        <taxon>Gammaproteobacteria</taxon>
        <taxon>SAR86 cluster</taxon>
    </lineage>
</organism>
<dbReference type="GO" id="GO:0016491">
    <property type="term" value="F:oxidoreductase activity"/>
    <property type="evidence" value="ECO:0007669"/>
    <property type="project" value="InterPro"/>
</dbReference>